<evidence type="ECO:0000256" key="2">
    <source>
        <dbReference type="ARBA" id="ARBA00010261"/>
    </source>
</evidence>
<evidence type="ECO:0000256" key="6">
    <source>
        <dbReference type="ARBA" id="ARBA00022982"/>
    </source>
</evidence>
<accession>A0A9P7YWB2</accession>
<dbReference type="GO" id="GO:0022904">
    <property type="term" value="P:respiratory electron transport chain"/>
    <property type="evidence" value="ECO:0007669"/>
    <property type="project" value="InterPro"/>
</dbReference>
<evidence type="ECO:0000256" key="1">
    <source>
        <dbReference type="ARBA" id="ARBA00004443"/>
    </source>
</evidence>
<comment type="caution">
    <text evidence="9">The sequence shown here is derived from an EMBL/GenBank/DDBJ whole genome shotgun (WGS) entry which is preliminary data.</text>
</comment>
<dbReference type="OrthoDB" id="286811at2759"/>
<organism evidence="9 10">
    <name type="scientific">Calycina marina</name>
    <dbReference type="NCBI Taxonomy" id="1763456"/>
    <lineage>
        <taxon>Eukaryota</taxon>
        <taxon>Fungi</taxon>
        <taxon>Dikarya</taxon>
        <taxon>Ascomycota</taxon>
        <taxon>Pezizomycotina</taxon>
        <taxon>Leotiomycetes</taxon>
        <taxon>Helotiales</taxon>
        <taxon>Pezizellaceae</taxon>
        <taxon>Calycina</taxon>
    </lineage>
</organism>
<dbReference type="AlphaFoldDB" id="A0A9P7YWB2"/>
<dbReference type="GO" id="GO:0005743">
    <property type="term" value="C:mitochondrial inner membrane"/>
    <property type="evidence" value="ECO:0007669"/>
    <property type="project" value="UniProtKB-SubCell"/>
</dbReference>
<evidence type="ECO:0000256" key="4">
    <source>
        <dbReference type="ARBA" id="ARBA00022660"/>
    </source>
</evidence>
<keyword evidence="7" id="KW-0496">Mitochondrion</keyword>
<keyword evidence="3" id="KW-0813">Transport</keyword>
<keyword evidence="4" id="KW-0679">Respiratory chain</keyword>
<gene>
    <name evidence="9" type="ORF">BJ878DRAFT_521986</name>
</gene>
<sequence>MRRTIRQLAAVKPARFLEAGTPTGLTGLLTHASPRSSLLYIYNSTLSKLSKFPESSLYRQSAEAVTNHRLNIVKAVVPEGHKEFNEYLKGFASEHPELFTKSADALAAEGIEYKGHKIGDESFLVATVGEEYNEIETEWDGEEVKTELEGTRTAEERKWQNNMGDKRRVSGQSAIKLKPEPPLTSDQIEEIENKIGAGLIEEVIQVAEGELRLADIMLQSKVWEDLEEKPAEGQWTYFGRNP</sequence>
<proteinExistence type="inferred from homology"/>
<protein>
    <submittedName>
        <fullName evidence="9">NADH-ubiquinone oxidoreductase 29.9 kDa subunit</fullName>
    </submittedName>
</protein>
<dbReference type="PANTHER" id="PTHR12653">
    <property type="entry name" value="NADH-UBIQUINONE OXIDOREDUCTASE 13 KD-B SUBUNIT"/>
    <property type="match status" value="1"/>
</dbReference>
<comment type="subcellular location">
    <subcellularLocation>
        <location evidence="1">Mitochondrion inner membrane</location>
        <topology evidence="1">Peripheral membrane protein</topology>
        <orientation evidence="1">Matrix side</orientation>
    </subcellularLocation>
</comment>
<keyword evidence="6" id="KW-0249">Electron transport</keyword>
<keyword evidence="10" id="KW-1185">Reference proteome</keyword>
<dbReference type="Proteomes" id="UP000887226">
    <property type="component" value="Unassembled WGS sequence"/>
</dbReference>
<evidence type="ECO:0000256" key="5">
    <source>
        <dbReference type="ARBA" id="ARBA00022792"/>
    </source>
</evidence>
<evidence type="ECO:0000313" key="10">
    <source>
        <dbReference type="Proteomes" id="UP000887226"/>
    </source>
</evidence>
<dbReference type="EMBL" id="MU254255">
    <property type="protein sequence ID" value="KAG9241189.1"/>
    <property type="molecule type" value="Genomic_DNA"/>
</dbReference>
<keyword evidence="8" id="KW-0472">Membrane</keyword>
<evidence type="ECO:0000313" key="9">
    <source>
        <dbReference type="EMBL" id="KAG9241189.1"/>
    </source>
</evidence>
<reference evidence="9" key="1">
    <citation type="journal article" date="2021" name="IMA Fungus">
        <title>Genomic characterization of three marine fungi, including Emericellopsis atlantica sp. nov. with signatures of a generalist lifestyle and marine biomass degradation.</title>
        <authorList>
            <person name="Hagestad O.C."/>
            <person name="Hou L."/>
            <person name="Andersen J.H."/>
            <person name="Hansen E.H."/>
            <person name="Altermark B."/>
            <person name="Li C."/>
            <person name="Kuhnert E."/>
            <person name="Cox R.J."/>
            <person name="Crous P.W."/>
            <person name="Spatafora J.W."/>
            <person name="Lail K."/>
            <person name="Amirebrahimi M."/>
            <person name="Lipzen A."/>
            <person name="Pangilinan J."/>
            <person name="Andreopoulos W."/>
            <person name="Hayes R.D."/>
            <person name="Ng V."/>
            <person name="Grigoriev I.V."/>
            <person name="Jackson S.A."/>
            <person name="Sutton T.D.S."/>
            <person name="Dobson A.D.W."/>
            <person name="Rama T."/>
        </authorList>
    </citation>
    <scope>NUCLEOTIDE SEQUENCE</scope>
    <source>
        <strain evidence="9">TRa3180A</strain>
    </source>
</reference>
<dbReference type="InterPro" id="IPR006806">
    <property type="entry name" value="NDUFA5"/>
</dbReference>
<keyword evidence="5" id="KW-0999">Mitochondrion inner membrane</keyword>
<name>A0A9P7YWB2_9HELO</name>
<dbReference type="PANTHER" id="PTHR12653:SF0">
    <property type="entry name" value="NADH DEHYDROGENASE [UBIQUINONE] 1 ALPHA SUBCOMPLEX SUBUNIT 5"/>
    <property type="match status" value="1"/>
</dbReference>
<evidence type="ECO:0000256" key="3">
    <source>
        <dbReference type="ARBA" id="ARBA00022448"/>
    </source>
</evidence>
<comment type="similarity">
    <text evidence="2">Belongs to the complex I NDUFA5 subunit family.</text>
</comment>
<evidence type="ECO:0000256" key="7">
    <source>
        <dbReference type="ARBA" id="ARBA00023128"/>
    </source>
</evidence>
<evidence type="ECO:0000256" key="8">
    <source>
        <dbReference type="ARBA" id="ARBA00023136"/>
    </source>
</evidence>
<dbReference type="Pfam" id="PF04716">
    <property type="entry name" value="ETC_C1_NDUFA5"/>
    <property type="match status" value="1"/>
</dbReference>